<organism evidence="2 3">
    <name type="scientific">Epichloe festucae (strain Fl1)</name>
    <dbReference type="NCBI Taxonomy" id="877507"/>
    <lineage>
        <taxon>Eukaryota</taxon>
        <taxon>Fungi</taxon>
        <taxon>Dikarya</taxon>
        <taxon>Ascomycota</taxon>
        <taxon>Pezizomycotina</taxon>
        <taxon>Sordariomycetes</taxon>
        <taxon>Hypocreomycetidae</taxon>
        <taxon>Hypocreales</taxon>
        <taxon>Clavicipitaceae</taxon>
        <taxon>Epichloe</taxon>
    </lineage>
</organism>
<evidence type="ECO:0000313" key="2">
    <source>
        <dbReference type="EMBL" id="QPG98441.1"/>
    </source>
</evidence>
<protein>
    <submittedName>
        <fullName evidence="2">Uncharacterized protein</fullName>
    </submittedName>
</protein>
<sequence>MDPVIKQEPLNEIELASIPLFRSGLGDISHIVDLGQTRQRSPSDASSSDSEEEERRVKKNIKVFSPSPSSSSSPPPPSSSSSNTSNGPVSFVEVRPQIPEGVIQYPNYSDDEQRMLFERRIMGYFPWDPRQDQGELLCQWLEATGKTQDWAPSVYERFQTFLQSIDVTGMETCPITMTDNFTCCMDYVFRRFGIYNITIARIHPDYYIIIPIGSSKPKFDVGELTREETFVVDVWYPGYRASTPCQPDNAQGWTEDTEEVRDVIRRTYYLDDESYSIYLEQADQGPRMLHNGVDFISIFFFGGL</sequence>
<feature type="region of interest" description="Disordered" evidence="1">
    <location>
        <begin position="33"/>
        <end position="90"/>
    </location>
</feature>
<reference evidence="2 3" key="1">
    <citation type="journal article" date="2018" name="PLoS Genet.">
        <title>Repeat elements organise 3D genome structure and mediate transcription in the filamentous fungus Epichloe festucae.</title>
        <authorList>
            <person name="Winter D.J."/>
            <person name="Ganley A.R.D."/>
            <person name="Young C.A."/>
            <person name="Liachko I."/>
            <person name="Schardl C.L."/>
            <person name="Dupont P.Y."/>
            <person name="Berry D."/>
            <person name="Ram A."/>
            <person name="Scott B."/>
            <person name="Cox M.P."/>
        </authorList>
    </citation>
    <scope>NUCLEOTIDE SEQUENCE [LARGE SCALE GENOMIC DNA]</scope>
    <source>
        <strain evidence="2 3">Fl1</strain>
    </source>
</reference>
<evidence type="ECO:0000313" key="3">
    <source>
        <dbReference type="Proteomes" id="UP000594364"/>
    </source>
</evidence>
<dbReference type="EMBL" id="CP031386">
    <property type="protein sequence ID" value="QPG98441.1"/>
    <property type="molecule type" value="Genomic_DNA"/>
</dbReference>
<evidence type="ECO:0000256" key="1">
    <source>
        <dbReference type="SAM" id="MobiDB-lite"/>
    </source>
</evidence>
<keyword evidence="3" id="KW-1185">Reference proteome</keyword>
<dbReference type="OrthoDB" id="4938287at2759"/>
<name>A0A7S9KQV4_EPIFF</name>
<gene>
    <name evidence="2" type="ORF">C2857_007612</name>
</gene>
<dbReference type="AlphaFoldDB" id="A0A7S9KQV4"/>
<dbReference type="Proteomes" id="UP000594364">
    <property type="component" value="Chromosome 2"/>
</dbReference>
<proteinExistence type="predicted"/>
<accession>A0A7S9KQV4</accession>
<feature type="compositionally biased region" description="Low complexity" evidence="1">
    <location>
        <begin position="38"/>
        <end position="48"/>
    </location>
</feature>